<organism evidence="1 2">
    <name type="scientific">Triticum urartu</name>
    <name type="common">Red wild einkorn</name>
    <name type="synonym">Crithodium urartu</name>
    <dbReference type="NCBI Taxonomy" id="4572"/>
    <lineage>
        <taxon>Eukaryota</taxon>
        <taxon>Viridiplantae</taxon>
        <taxon>Streptophyta</taxon>
        <taxon>Embryophyta</taxon>
        <taxon>Tracheophyta</taxon>
        <taxon>Spermatophyta</taxon>
        <taxon>Magnoliopsida</taxon>
        <taxon>Liliopsida</taxon>
        <taxon>Poales</taxon>
        <taxon>Poaceae</taxon>
        <taxon>BOP clade</taxon>
        <taxon>Pooideae</taxon>
        <taxon>Triticodae</taxon>
        <taxon>Triticeae</taxon>
        <taxon>Triticinae</taxon>
        <taxon>Triticum</taxon>
    </lineage>
</organism>
<reference evidence="1" key="3">
    <citation type="submission" date="2022-06" db="UniProtKB">
        <authorList>
            <consortium name="EnsemblPlants"/>
        </authorList>
    </citation>
    <scope>IDENTIFICATION</scope>
</reference>
<dbReference type="Proteomes" id="UP000015106">
    <property type="component" value="Chromosome 3"/>
</dbReference>
<protein>
    <submittedName>
        <fullName evidence="1">Uncharacterized protein</fullName>
    </submittedName>
</protein>
<evidence type="ECO:0000313" key="1">
    <source>
        <dbReference type="EnsemblPlants" id="TuG1812G0300002126.01.T01.cds410300"/>
    </source>
</evidence>
<dbReference type="EnsemblPlants" id="TuG1812G0300002126.01.T01">
    <property type="protein sequence ID" value="TuG1812G0300002126.01.T01.cds410300"/>
    <property type="gene ID" value="TuG1812G0300002126.01"/>
</dbReference>
<reference evidence="2" key="1">
    <citation type="journal article" date="2013" name="Nature">
        <title>Draft genome of the wheat A-genome progenitor Triticum urartu.</title>
        <authorList>
            <person name="Ling H.Q."/>
            <person name="Zhao S."/>
            <person name="Liu D."/>
            <person name="Wang J."/>
            <person name="Sun H."/>
            <person name="Zhang C."/>
            <person name="Fan H."/>
            <person name="Li D."/>
            <person name="Dong L."/>
            <person name="Tao Y."/>
            <person name="Gao C."/>
            <person name="Wu H."/>
            <person name="Li Y."/>
            <person name="Cui Y."/>
            <person name="Guo X."/>
            <person name="Zheng S."/>
            <person name="Wang B."/>
            <person name="Yu K."/>
            <person name="Liang Q."/>
            <person name="Yang W."/>
            <person name="Lou X."/>
            <person name="Chen J."/>
            <person name="Feng M."/>
            <person name="Jian J."/>
            <person name="Zhang X."/>
            <person name="Luo G."/>
            <person name="Jiang Y."/>
            <person name="Liu J."/>
            <person name="Wang Z."/>
            <person name="Sha Y."/>
            <person name="Zhang B."/>
            <person name="Wu H."/>
            <person name="Tang D."/>
            <person name="Shen Q."/>
            <person name="Xue P."/>
            <person name="Zou S."/>
            <person name="Wang X."/>
            <person name="Liu X."/>
            <person name="Wang F."/>
            <person name="Yang Y."/>
            <person name="An X."/>
            <person name="Dong Z."/>
            <person name="Zhang K."/>
            <person name="Zhang X."/>
            <person name="Luo M.C."/>
            <person name="Dvorak J."/>
            <person name="Tong Y."/>
            <person name="Wang J."/>
            <person name="Yang H."/>
            <person name="Li Z."/>
            <person name="Wang D."/>
            <person name="Zhang A."/>
            <person name="Wang J."/>
        </authorList>
    </citation>
    <scope>NUCLEOTIDE SEQUENCE</scope>
    <source>
        <strain evidence="2">cv. G1812</strain>
    </source>
</reference>
<reference evidence="1" key="2">
    <citation type="submission" date="2018-03" db="EMBL/GenBank/DDBJ databases">
        <title>The Triticum urartu genome reveals the dynamic nature of wheat genome evolution.</title>
        <authorList>
            <person name="Ling H."/>
            <person name="Ma B."/>
            <person name="Shi X."/>
            <person name="Liu H."/>
            <person name="Dong L."/>
            <person name="Sun H."/>
            <person name="Cao Y."/>
            <person name="Gao Q."/>
            <person name="Zheng S."/>
            <person name="Li Y."/>
            <person name="Yu Y."/>
            <person name="Du H."/>
            <person name="Qi M."/>
            <person name="Li Y."/>
            <person name="Yu H."/>
            <person name="Cui Y."/>
            <person name="Wang N."/>
            <person name="Chen C."/>
            <person name="Wu H."/>
            <person name="Zhao Y."/>
            <person name="Zhang J."/>
            <person name="Li Y."/>
            <person name="Zhou W."/>
            <person name="Zhang B."/>
            <person name="Hu W."/>
            <person name="Eijk M."/>
            <person name="Tang J."/>
            <person name="Witsenboer H."/>
            <person name="Zhao S."/>
            <person name="Li Z."/>
            <person name="Zhang A."/>
            <person name="Wang D."/>
            <person name="Liang C."/>
        </authorList>
    </citation>
    <scope>NUCLEOTIDE SEQUENCE [LARGE SCALE GENOMIC DNA]</scope>
    <source>
        <strain evidence="1">cv. G1812</strain>
    </source>
</reference>
<dbReference type="Gramene" id="TuG1812G0300002126.01.T01">
    <property type="protein sequence ID" value="TuG1812G0300002126.01.T01.cds410300"/>
    <property type="gene ID" value="TuG1812G0300002126.01"/>
</dbReference>
<proteinExistence type="predicted"/>
<dbReference type="AlphaFoldDB" id="A0A8R7PRW7"/>
<keyword evidence="2" id="KW-1185">Reference proteome</keyword>
<sequence length="35" mass="4113">MIYLILCTIGLRHMIYFILPLQRTGMFASEGLRKL</sequence>
<accession>A0A8R7PRW7</accession>
<evidence type="ECO:0000313" key="2">
    <source>
        <dbReference type="Proteomes" id="UP000015106"/>
    </source>
</evidence>
<name>A0A8R7PRW7_TRIUA</name>